<reference evidence="1 2" key="1">
    <citation type="submission" date="2018-09" db="EMBL/GenBank/DDBJ databases">
        <title>Genomic investigation of the strawberry pathogen Phytophthora fragariae indicates pathogenicity is determined by transcriptional variation in three key races.</title>
        <authorList>
            <person name="Adams T.M."/>
            <person name="Armitage A.D."/>
            <person name="Sobczyk M.K."/>
            <person name="Bates H.J."/>
            <person name="Dunwell J.M."/>
            <person name="Nellist C.F."/>
            <person name="Harrison R.J."/>
        </authorList>
    </citation>
    <scope>NUCLEOTIDE SEQUENCE [LARGE SCALE GENOMIC DNA]</scope>
    <source>
        <strain evidence="1 2">SCRP245</strain>
    </source>
</reference>
<evidence type="ECO:0000313" key="2">
    <source>
        <dbReference type="Proteomes" id="UP000460718"/>
    </source>
</evidence>
<dbReference type="EMBL" id="QXFW01000402">
    <property type="protein sequence ID" value="KAE9013384.1"/>
    <property type="molecule type" value="Genomic_DNA"/>
</dbReference>
<evidence type="ECO:0000313" key="1">
    <source>
        <dbReference type="EMBL" id="KAE9013384.1"/>
    </source>
</evidence>
<protein>
    <submittedName>
        <fullName evidence="1">Uncharacterized protein</fullName>
    </submittedName>
</protein>
<dbReference type="Proteomes" id="UP000460718">
    <property type="component" value="Unassembled WGS sequence"/>
</dbReference>
<name>A0A6A3LBE7_9STRA</name>
<sequence length="54" mass="5599">MRWIFRGGPSAATLVIVASRSHPPSGRTVPIGGRGLLSQKAASDCDRHAGSLSL</sequence>
<proteinExistence type="predicted"/>
<comment type="caution">
    <text evidence="1">The sequence shown here is derived from an EMBL/GenBank/DDBJ whole genome shotgun (WGS) entry which is preliminary data.</text>
</comment>
<accession>A0A6A3LBE7</accession>
<organism evidence="1 2">
    <name type="scientific">Phytophthora fragariae</name>
    <dbReference type="NCBI Taxonomy" id="53985"/>
    <lineage>
        <taxon>Eukaryota</taxon>
        <taxon>Sar</taxon>
        <taxon>Stramenopiles</taxon>
        <taxon>Oomycota</taxon>
        <taxon>Peronosporomycetes</taxon>
        <taxon>Peronosporales</taxon>
        <taxon>Peronosporaceae</taxon>
        <taxon>Phytophthora</taxon>
    </lineage>
</organism>
<gene>
    <name evidence="1" type="ORF">PF011_g8508</name>
</gene>
<dbReference type="AlphaFoldDB" id="A0A6A3LBE7"/>